<dbReference type="InterPro" id="IPR000421">
    <property type="entry name" value="FA58C"/>
</dbReference>
<comment type="similarity">
    <text evidence="1">Belongs to the glycosyl hydrolase 29 family.</text>
</comment>
<evidence type="ECO:0000259" key="8">
    <source>
        <dbReference type="PROSITE" id="PS50022"/>
    </source>
</evidence>
<evidence type="ECO:0000256" key="7">
    <source>
        <dbReference type="ARBA" id="ARBA00023295"/>
    </source>
</evidence>
<dbReference type="GO" id="GO:0004560">
    <property type="term" value="F:alpha-L-fucosidase activity"/>
    <property type="evidence" value="ECO:0007669"/>
    <property type="project" value="InterPro"/>
</dbReference>
<dbReference type="InterPro" id="IPR038081">
    <property type="entry name" value="CalX-like_sf"/>
</dbReference>
<dbReference type="Gene3D" id="3.20.20.80">
    <property type="entry name" value="Glycosidases"/>
    <property type="match status" value="1"/>
</dbReference>
<dbReference type="InterPro" id="IPR008979">
    <property type="entry name" value="Galactose-bd-like_sf"/>
</dbReference>
<dbReference type="SUPFAM" id="SSF141072">
    <property type="entry name" value="CalX-like"/>
    <property type="match status" value="1"/>
</dbReference>
<dbReference type="SUPFAM" id="SSF49785">
    <property type="entry name" value="Galactose-binding domain-like"/>
    <property type="match status" value="1"/>
</dbReference>
<name>A0A9D2R4M0_9FIRM</name>
<keyword evidence="3" id="KW-0732">Signal</keyword>
<dbReference type="EMBL" id="DWUV01000068">
    <property type="protein sequence ID" value="HJD33606.1"/>
    <property type="molecule type" value="Genomic_DNA"/>
</dbReference>
<dbReference type="GO" id="GO:0007154">
    <property type="term" value="P:cell communication"/>
    <property type="evidence" value="ECO:0007669"/>
    <property type="project" value="InterPro"/>
</dbReference>
<dbReference type="PANTHER" id="PTHR10030">
    <property type="entry name" value="ALPHA-L-FUCOSIDASE"/>
    <property type="match status" value="1"/>
</dbReference>
<dbReference type="PROSITE" id="PS50022">
    <property type="entry name" value="FA58C_3"/>
    <property type="match status" value="1"/>
</dbReference>
<keyword evidence="7" id="KW-0326">Glycosidase</keyword>
<evidence type="ECO:0000256" key="4">
    <source>
        <dbReference type="ARBA" id="ARBA00022737"/>
    </source>
</evidence>
<reference evidence="9" key="2">
    <citation type="submission" date="2021-04" db="EMBL/GenBank/DDBJ databases">
        <authorList>
            <person name="Gilroy R."/>
        </authorList>
    </citation>
    <scope>NUCLEOTIDE SEQUENCE</scope>
    <source>
        <strain evidence="9">ChiGjej3B3-11674</strain>
    </source>
</reference>
<dbReference type="EC" id="3.2.1.51" evidence="2"/>
<dbReference type="InterPro" id="IPR003644">
    <property type="entry name" value="Calx_beta"/>
</dbReference>
<dbReference type="Proteomes" id="UP000823897">
    <property type="component" value="Unassembled WGS sequence"/>
</dbReference>
<evidence type="ECO:0000256" key="1">
    <source>
        <dbReference type="ARBA" id="ARBA00007951"/>
    </source>
</evidence>
<comment type="caution">
    <text evidence="9">The sequence shown here is derived from an EMBL/GenBank/DDBJ whole genome shotgun (WGS) entry which is preliminary data.</text>
</comment>
<evidence type="ECO:0000256" key="2">
    <source>
        <dbReference type="ARBA" id="ARBA00012662"/>
    </source>
</evidence>
<dbReference type="AlphaFoldDB" id="A0A9D2R4M0"/>
<dbReference type="Gene3D" id="1.20.1270.70">
    <property type="entry name" value="Designed single chain three-helix bundle"/>
    <property type="match status" value="1"/>
</dbReference>
<dbReference type="GO" id="GO:0005764">
    <property type="term" value="C:lysosome"/>
    <property type="evidence" value="ECO:0007669"/>
    <property type="project" value="TreeGrafter"/>
</dbReference>
<reference evidence="9" key="1">
    <citation type="journal article" date="2021" name="PeerJ">
        <title>Extensive microbial diversity within the chicken gut microbiome revealed by metagenomics and culture.</title>
        <authorList>
            <person name="Gilroy R."/>
            <person name="Ravi A."/>
            <person name="Getino M."/>
            <person name="Pursley I."/>
            <person name="Horton D.L."/>
            <person name="Alikhan N.F."/>
            <person name="Baker D."/>
            <person name="Gharbi K."/>
            <person name="Hall N."/>
            <person name="Watson M."/>
            <person name="Adriaenssens E.M."/>
            <person name="Foster-Nyarko E."/>
            <person name="Jarju S."/>
            <person name="Secka A."/>
            <person name="Antonio M."/>
            <person name="Oren A."/>
            <person name="Chaudhuri R.R."/>
            <person name="La Ragione R."/>
            <person name="Hildebrand F."/>
            <person name="Pallen M.J."/>
        </authorList>
    </citation>
    <scope>NUCLEOTIDE SEQUENCE</scope>
    <source>
        <strain evidence="9">ChiGjej3B3-11674</strain>
    </source>
</reference>
<proteinExistence type="inferred from homology"/>
<dbReference type="Pfam" id="PF03160">
    <property type="entry name" value="Calx-beta"/>
    <property type="match status" value="1"/>
</dbReference>
<dbReference type="InterPro" id="IPR017853">
    <property type="entry name" value="GH"/>
</dbReference>
<evidence type="ECO:0000256" key="6">
    <source>
        <dbReference type="ARBA" id="ARBA00022837"/>
    </source>
</evidence>
<dbReference type="SUPFAM" id="SSF51445">
    <property type="entry name" value="(Trans)glycosidases"/>
    <property type="match status" value="1"/>
</dbReference>
<dbReference type="InterPro" id="IPR000933">
    <property type="entry name" value="Glyco_hydro_29"/>
</dbReference>
<dbReference type="InterPro" id="IPR044060">
    <property type="entry name" value="Bacterial_rp_domain"/>
</dbReference>
<gene>
    <name evidence="9" type="ORF">H9911_03555</name>
</gene>
<accession>A0A9D2R4M0</accession>
<organism evidence="9 10">
    <name type="scientific">Candidatus Mediterraneibacter tabaqchaliae</name>
    <dbReference type="NCBI Taxonomy" id="2838689"/>
    <lineage>
        <taxon>Bacteria</taxon>
        <taxon>Bacillati</taxon>
        <taxon>Bacillota</taxon>
        <taxon>Clostridia</taxon>
        <taxon>Lachnospirales</taxon>
        <taxon>Lachnospiraceae</taxon>
        <taxon>Mediterraneibacter</taxon>
    </lineage>
</organism>
<evidence type="ECO:0000313" key="9">
    <source>
        <dbReference type="EMBL" id="HJD33606.1"/>
    </source>
</evidence>
<protein>
    <recommendedName>
        <fullName evidence="2">alpha-L-fucosidase</fullName>
        <ecNumber evidence="2">3.2.1.51</ecNumber>
    </recommendedName>
</protein>
<dbReference type="Pfam" id="PF18998">
    <property type="entry name" value="Flg_new_2"/>
    <property type="match status" value="1"/>
</dbReference>
<sequence length="1182" mass="128139">MAAAMTVSTFAGTGIPVQAADEWIGDSELQDNSTAEPAADDVLPNENQYNYQKEELAAFCHFGPNTFNEIEWGEHYGDSTPNEIFTLTKDFDADTLVSAIKDAGFHKLIVTAKHHDGFCIWASDYTDYDVDAATNYPVVNEDGERDILAEISEACTEYDIDMGLYLSPWDIHDDSYGYYDEDGNPTTADKDVLDYNEYYNNQLEEILGDDKYGNDGHFVEVWMDGAKGSGANAQEYDFEKWFSTIQKYEGEEAGYDADCMLFGAQAYTTVRWIGNENGYADKNTWSKSIVDYENNTINSNSQGGYTLGWENGNQWTVPEADARITSGWFWGTTKAAPKSIEALGTMYFNSVGHNSPLLLNIPPNNQGTVDEAILNRVAEFGQNIKDTFDENMAAADGAEVKASDVRGSDTAFKPGNTVDGNDDTYWTTNDGTNEGSLLIDLGSSKKFDVVSIEEAIQNGQRINSYKVEYRNGSGAWTVLDEGETIGAKRLVRTSAVTADQIKITVSTTDGKVPMISEVGVYKASEGFELAASAPTGMDVIDIEDTDTSDGTGFAFTGTWTKETGTNFVNETNRWANAGSSLTLNFTGSKVYLVGTTDPNHGQATISIDGGDPVTVDTSASERATGQIWFSSEDLDDGPHTLTLTVATKAVGIEAAYVINNGGVGMIGLEADEFTMNEDETMNVKITRVGGTNGRIKAYLSPNPGSAIQDDFYTEPVVVTLADGESETTVPVTTRRNTNTTGTQDFTIELNSPSTGLILGFIDTATVNILDAESMTKEQLQELVDSVSGWSKDVYSGDWASFESALAAANVLLAQETPDALEMGKAYAALENAKNNLQKRTQFTAEDPLVLPAKQGVTVRAEAELFELVNGETHDFVKAESDAYSNGMAVSWFKPDNVMYVYYNAPTTGTYTVTVQGQSGRTSSNPNRLIVSEENNNFAQVTQDFNGTNASNPAYENLGSFEINVTTAGPGVMKIATDSQEGPNIDYLDITPKDIVSTFDITASATTGGSVDVSADQVVQGGSFDITITPDSGYEISQVLVGGSDVTENVQEGKYTVSDVQSDIKVNVMFSFANYTEANRFQFPTEEDDTATLEAEYFTLQNTGDNERWPLQVSEAEWASNGKFVDSLNENDVISVPYFAEKIGTYKITATYRSGSTVNSLAWSTEPEGLIEGEGGNTVATPS</sequence>
<evidence type="ECO:0000256" key="3">
    <source>
        <dbReference type="ARBA" id="ARBA00022729"/>
    </source>
</evidence>
<dbReference type="Gene3D" id="2.60.40.2030">
    <property type="match status" value="1"/>
</dbReference>
<dbReference type="SMART" id="SM00812">
    <property type="entry name" value="Alpha_L_fucos"/>
    <property type="match status" value="1"/>
</dbReference>
<dbReference type="Pfam" id="PF01120">
    <property type="entry name" value="Alpha_L_fucos"/>
    <property type="match status" value="1"/>
</dbReference>
<keyword evidence="5" id="KW-0378">Hydrolase</keyword>
<dbReference type="PANTHER" id="PTHR10030:SF37">
    <property type="entry name" value="ALPHA-L-FUCOSIDASE-RELATED"/>
    <property type="match status" value="1"/>
</dbReference>
<keyword evidence="6" id="KW-0106">Calcium</keyword>
<feature type="non-terminal residue" evidence="9">
    <location>
        <position position="1182"/>
    </location>
</feature>
<dbReference type="InterPro" id="IPR057739">
    <property type="entry name" value="Glyco_hydro_29_N"/>
</dbReference>
<dbReference type="GO" id="GO:0016139">
    <property type="term" value="P:glycoside catabolic process"/>
    <property type="evidence" value="ECO:0007669"/>
    <property type="project" value="TreeGrafter"/>
</dbReference>
<dbReference type="Gene3D" id="2.60.120.260">
    <property type="entry name" value="Galactose-binding domain-like"/>
    <property type="match status" value="3"/>
</dbReference>
<dbReference type="GO" id="GO:0016020">
    <property type="term" value="C:membrane"/>
    <property type="evidence" value="ECO:0007669"/>
    <property type="project" value="InterPro"/>
</dbReference>
<dbReference type="Pfam" id="PF00754">
    <property type="entry name" value="F5_F8_type_C"/>
    <property type="match status" value="1"/>
</dbReference>
<dbReference type="GO" id="GO:0006004">
    <property type="term" value="P:fucose metabolic process"/>
    <property type="evidence" value="ECO:0007669"/>
    <property type="project" value="TreeGrafter"/>
</dbReference>
<evidence type="ECO:0000256" key="5">
    <source>
        <dbReference type="ARBA" id="ARBA00022801"/>
    </source>
</evidence>
<feature type="domain" description="F5/8 type C" evidence="8">
    <location>
        <begin position="387"/>
        <end position="523"/>
    </location>
</feature>
<keyword evidence="4" id="KW-0677">Repeat</keyword>
<evidence type="ECO:0000313" key="10">
    <source>
        <dbReference type="Proteomes" id="UP000823897"/>
    </source>
</evidence>